<protein>
    <recommendedName>
        <fullName evidence="1">AB hydrolase-1 domain-containing protein</fullName>
    </recommendedName>
</protein>
<reference evidence="2 3" key="1">
    <citation type="journal article" date="2013" name="Fungal Biol.">
        <title>Analysis of microsatellite markers in the genome of the plant pathogen Ceratocystis fimbriata.</title>
        <authorList>
            <person name="Simpson M.C."/>
            <person name="Wilken P.M."/>
            <person name="Coetzee M.P."/>
            <person name="Wingfield M.J."/>
            <person name="Wingfield B.D."/>
        </authorList>
    </citation>
    <scope>NUCLEOTIDE SEQUENCE [LARGE SCALE GENOMIC DNA]</scope>
    <source>
        <strain evidence="2 3">CBS 114723</strain>
    </source>
</reference>
<dbReference type="PANTHER" id="PTHR43689">
    <property type="entry name" value="HYDROLASE"/>
    <property type="match status" value="1"/>
</dbReference>
<accession>A0A2C5X5E0</accession>
<dbReference type="InterPro" id="IPR000073">
    <property type="entry name" value="AB_hydrolase_1"/>
</dbReference>
<dbReference type="EMBL" id="APWK03000001">
    <property type="protein sequence ID" value="PHH56269.1"/>
    <property type="molecule type" value="Genomic_DNA"/>
</dbReference>
<dbReference type="SUPFAM" id="SSF53474">
    <property type="entry name" value="alpha/beta-Hydrolases"/>
    <property type="match status" value="1"/>
</dbReference>
<evidence type="ECO:0000313" key="2">
    <source>
        <dbReference type="EMBL" id="PHH56269.1"/>
    </source>
</evidence>
<organism evidence="2 3">
    <name type="scientific">Ceratocystis fimbriata CBS 114723</name>
    <dbReference type="NCBI Taxonomy" id="1035309"/>
    <lineage>
        <taxon>Eukaryota</taxon>
        <taxon>Fungi</taxon>
        <taxon>Dikarya</taxon>
        <taxon>Ascomycota</taxon>
        <taxon>Pezizomycotina</taxon>
        <taxon>Sordariomycetes</taxon>
        <taxon>Hypocreomycetidae</taxon>
        <taxon>Microascales</taxon>
        <taxon>Ceratocystidaceae</taxon>
        <taxon>Ceratocystis</taxon>
    </lineage>
</organism>
<dbReference type="InterPro" id="IPR029058">
    <property type="entry name" value="AB_hydrolase_fold"/>
</dbReference>
<reference evidence="2 3" key="2">
    <citation type="journal article" date="2013" name="IMA Fungus">
        <title>IMA Genome-F 1: Ceratocystis fimbriata: Draft nuclear genome sequence for the plant pathogen, Ceratocystis fimbriata.</title>
        <authorList>
            <person name="Wilken P.M."/>
            <person name="Steenkamp E.T."/>
            <person name="Wingfield M.J."/>
            <person name="de Beer Z.W."/>
            <person name="Wingfield B.D."/>
        </authorList>
    </citation>
    <scope>NUCLEOTIDE SEQUENCE [LARGE SCALE GENOMIC DNA]</scope>
    <source>
        <strain evidence="2 3">CBS 114723</strain>
    </source>
</reference>
<name>A0A2C5X5E0_9PEZI</name>
<evidence type="ECO:0000259" key="1">
    <source>
        <dbReference type="Pfam" id="PF12697"/>
    </source>
</evidence>
<gene>
    <name evidence="2" type="ORF">CFIMG_000410RA</name>
</gene>
<proteinExistence type="predicted"/>
<dbReference type="Proteomes" id="UP000222788">
    <property type="component" value="Unassembled WGS sequence"/>
</dbReference>
<dbReference type="AlphaFoldDB" id="A0A2C5X5E0"/>
<comment type="caution">
    <text evidence="2">The sequence shown here is derived from an EMBL/GenBank/DDBJ whole genome shotgun (WGS) entry which is preliminary data.</text>
</comment>
<keyword evidence="3" id="KW-1185">Reference proteome</keyword>
<feature type="domain" description="AB hydrolase-1" evidence="1">
    <location>
        <begin position="46"/>
        <end position="295"/>
    </location>
</feature>
<dbReference type="PANTHER" id="PTHR43689:SF8">
    <property type="entry name" value="ALPHA_BETA-HYDROLASES SUPERFAMILY PROTEIN"/>
    <property type="match status" value="1"/>
</dbReference>
<dbReference type="Gene3D" id="3.40.50.1820">
    <property type="entry name" value="alpha/beta hydrolase"/>
    <property type="match status" value="1"/>
</dbReference>
<dbReference type="STRING" id="1035309.A0A2C5X5E0"/>
<sequence length="311" mass="34872">MDRTYPFTSVQDYSIQSDVDGVLLTARLYQPTTTIFGPPGETPTAVFLHPWLMTSEMWLDIVIKLTAQGSQCLTIDRRGYGLSQWTNPSRPIATNIGVFTQDLVSVMRRLNLAWYVIVGSGIGCNESLTALTRYPESFSNCRGLVWIAPLLPFPEQSPESPGTPPRVVWDTMCQGLARWNPSRAQYMWNIFCEIAQQEGQISSTDDIVEWQRHLMRAVPDAITDTLPAFLDEVGYNDQLVLLDRDPAFKHMRVVLIHGANDRGNPESATTARIARRVSRSMRVVLPNAGPAIHKTNAVAIVRLIWKAQFGL</sequence>
<dbReference type="Pfam" id="PF12697">
    <property type="entry name" value="Abhydrolase_6"/>
    <property type="match status" value="1"/>
</dbReference>
<dbReference type="OrthoDB" id="408373at2759"/>
<evidence type="ECO:0000313" key="3">
    <source>
        <dbReference type="Proteomes" id="UP000222788"/>
    </source>
</evidence>